<feature type="domain" description="MOFRL-associated" evidence="2">
    <location>
        <begin position="6"/>
        <end position="243"/>
    </location>
</feature>
<dbReference type="Gene3D" id="3.40.1480.10">
    <property type="entry name" value="MOFRL domain"/>
    <property type="match status" value="1"/>
</dbReference>
<feature type="domain" description="MOFRL" evidence="1">
    <location>
        <begin position="325"/>
        <end position="422"/>
    </location>
</feature>
<gene>
    <name evidence="3" type="ORF">ACFQL7_17925</name>
</gene>
<dbReference type="PANTHER" id="PTHR12227">
    <property type="entry name" value="GLYCERATE KINASE"/>
    <property type="match status" value="1"/>
</dbReference>
<dbReference type="GeneID" id="76201227"/>
<dbReference type="Gene3D" id="3.40.50.10180">
    <property type="entry name" value="Glycerate kinase, MOFRL-like N-terminal domain"/>
    <property type="match status" value="1"/>
</dbReference>
<dbReference type="Pfam" id="PF13660">
    <property type="entry name" value="DUF4147"/>
    <property type="match status" value="1"/>
</dbReference>
<dbReference type="InterPro" id="IPR025286">
    <property type="entry name" value="MOFRL_assoc_dom"/>
</dbReference>
<keyword evidence="4" id="KW-1185">Reference proteome</keyword>
<dbReference type="InterPro" id="IPR038614">
    <property type="entry name" value="GK_N_sf"/>
</dbReference>
<evidence type="ECO:0000259" key="2">
    <source>
        <dbReference type="Pfam" id="PF13660"/>
    </source>
</evidence>
<evidence type="ECO:0000313" key="3">
    <source>
        <dbReference type="EMBL" id="MFC7191493.1"/>
    </source>
</evidence>
<proteinExistence type="predicted"/>
<dbReference type="PANTHER" id="PTHR12227:SF0">
    <property type="entry name" value="GLYCERATE KINASE"/>
    <property type="match status" value="1"/>
</dbReference>
<organism evidence="3 4">
    <name type="scientific">Halocatena marina</name>
    <dbReference type="NCBI Taxonomy" id="2934937"/>
    <lineage>
        <taxon>Archaea</taxon>
        <taxon>Methanobacteriati</taxon>
        <taxon>Methanobacteriota</taxon>
        <taxon>Stenosarchaea group</taxon>
        <taxon>Halobacteria</taxon>
        <taxon>Halobacteriales</taxon>
        <taxon>Natronomonadaceae</taxon>
        <taxon>Halocatena</taxon>
    </lineage>
</organism>
<dbReference type="InterPro" id="IPR007835">
    <property type="entry name" value="MOFRL"/>
</dbReference>
<dbReference type="Pfam" id="PF05161">
    <property type="entry name" value="MOFRL"/>
    <property type="match status" value="1"/>
</dbReference>
<dbReference type="AlphaFoldDB" id="A0ABD5YQ70"/>
<dbReference type="InterPro" id="IPR037035">
    <property type="entry name" value="GK-like_C_sf"/>
</dbReference>
<name>A0ABD5YQ70_9EURY</name>
<dbReference type="InterPro" id="IPR039760">
    <property type="entry name" value="MOFRL_protein"/>
</dbReference>
<sequence length="430" mass="44455">MSRTVALDCIESGIAAADPERALRRLQLETETDRLLVDADSSIDLSRFDRIVVAGGGKASVAVARGLETLLGSRIDEGVVVSDTPPNAALDHIEVSVGDHPVPSKHGIDGTNRVRSLLEDATEQTLVLAPITGGASALLVGPVDGVSLDDLQATTTALLESGASIDEINAVRKRLSDVKGGGLAQLAAPATVLALLVSDVVGDDLATIASGPFTPDPTTNADARSVIDRHSIDAPDSVRTHLEQDSEQKRVTTATSTAFEHVQTTMLVTNRTAVDAAAETAREHGYRPLVLSTSMRGEASEIALSHIACVEESLSSGDPVEPPAVILSGGEATVTVTGDGQGGPNIEFALAAAIDLPDGVYLASVDTDGRDGSTDAAGAVVDADTIDDQALARNALADNDAYSYLQSREALVSLESTTNVNDLRAFVIDA</sequence>
<dbReference type="GO" id="GO:0016301">
    <property type="term" value="F:kinase activity"/>
    <property type="evidence" value="ECO:0007669"/>
    <property type="project" value="UniProtKB-KW"/>
</dbReference>
<dbReference type="Proteomes" id="UP001596417">
    <property type="component" value="Unassembled WGS sequence"/>
</dbReference>
<dbReference type="SUPFAM" id="SSF82544">
    <property type="entry name" value="GckA/TtuD-like"/>
    <property type="match status" value="1"/>
</dbReference>
<dbReference type="RefSeq" id="WP_264555612.1">
    <property type="nucleotide sequence ID" value="NZ_CP109979.1"/>
</dbReference>
<comment type="caution">
    <text evidence="3">The sequence shown here is derived from an EMBL/GenBank/DDBJ whole genome shotgun (WGS) entry which is preliminary data.</text>
</comment>
<evidence type="ECO:0000313" key="4">
    <source>
        <dbReference type="Proteomes" id="UP001596417"/>
    </source>
</evidence>
<protein>
    <submittedName>
        <fullName evidence="3">Glycerate kinase</fullName>
    </submittedName>
</protein>
<reference evidence="3 4" key="1">
    <citation type="journal article" date="2019" name="Int. J. Syst. Evol. Microbiol.">
        <title>The Global Catalogue of Microorganisms (GCM) 10K type strain sequencing project: providing services to taxonomists for standard genome sequencing and annotation.</title>
        <authorList>
            <consortium name="The Broad Institute Genomics Platform"/>
            <consortium name="The Broad Institute Genome Sequencing Center for Infectious Disease"/>
            <person name="Wu L."/>
            <person name="Ma J."/>
        </authorList>
    </citation>
    <scope>NUCLEOTIDE SEQUENCE [LARGE SCALE GENOMIC DNA]</scope>
    <source>
        <strain evidence="3 4">RDMS1</strain>
    </source>
</reference>
<keyword evidence="3" id="KW-0418">Kinase</keyword>
<evidence type="ECO:0000259" key="1">
    <source>
        <dbReference type="Pfam" id="PF05161"/>
    </source>
</evidence>
<dbReference type="EMBL" id="JBHTAX010000001">
    <property type="protein sequence ID" value="MFC7191493.1"/>
    <property type="molecule type" value="Genomic_DNA"/>
</dbReference>
<keyword evidence="3" id="KW-0808">Transferase</keyword>
<accession>A0ABD5YQ70</accession>